<dbReference type="GO" id="GO:0016020">
    <property type="term" value="C:membrane"/>
    <property type="evidence" value="ECO:0007669"/>
    <property type="project" value="UniProtKB-SubCell"/>
</dbReference>
<evidence type="ECO:0000256" key="2">
    <source>
        <dbReference type="ARBA" id="ARBA00022692"/>
    </source>
</evidence>
<organism evidence="7">
    <name type="scientific">Megaviridae environmental sample</name>
    <dbReference type="NCBI Taxonomy" id="1737588"/>
    <lineage>
        <taxon>Viruses</taxon>
        <taxon>Varidnaviria</taxon>
        <taxon>Bamfordvirae</taxon>
        <taxon>Nucleocytoviricota</taxon>
        <taxon>Megaviricetes</taxon>
        <taxon>Imitervirales</taxon>
        <taxon>Mimiviridae</taxon>
        <taxon>environmental samples</taxon>
    </lineage>
</organism>
<dbReference type="PANTHER" id="PTHR11863">
    <property type="entry name" value="STEROL DESATURASE"/>
    <property type="match status" value="1"/>
</dbReference>
<feature type="transmembrane region" description="Helical" evidence="5">
    <location>
        <begin position="46"/>
        <end position="70"/>
    </location>
</feature>
<keyword evidence="2 5" id="KW-0812">Transmembrane</keyword>
<keyword evidence="4 5" id="KW-0472">Membrane</keyword>
<dbReference type="Pfam" id="PF04116">
    <property type="entry name" value="FA_hydroxylase"/>
    <property type="match status" value="1"/>
</dbReference>
<comment type="subcellular location">
    <subcellularLocation>
        <location evidence="1">Membrane</location>
    </subcellularLocation>
</comment>
<evidence type="ECO:0000259" key="6">
    <source>
        <dbReference type="Pfam" id="PF04116"/>
    </source>
</evidence>
<accession>A0A5J6VLC1</accession>
<sequence>MNILYIISTLSFFILGGYSIYDDYINRNNLDSKKIQIKTVQHLKSIYIKIYKLVLFNMLIVTYLLSLFSYSILDSQQKSFESFNILYELFYFFVLHRYLVDVFFYIFHYIFHTKYLKNFHLIHHTIHEPIGISAFYSHPIDFVFGNIFPLFLPCFIFKCHLYTMCLIIISTLHQTIFVGHSGNSNFSEFHDNHHKHYIVNYGTNAFMDKLFNTYKLT</sequence>
<dbReference type="InterPro" id="IPR006694">
    <property type="entry name" value="Fatty_acid_hydroxylase"/>
</dbReference>
<evidence type="ECO:0000256" key="1">
    <source>
        <dbReference type="ARBA" id="ARBA00004370"/>
    </source>
</evidence>
<dbReference type="EMBL" id="MN448290">
    <property type="protein sequence ID" value="QFG74699.1"/>
    <property type="molecule type" value="Genomic_DNA"/>
</dbReference>
<evidence type="ECO:0000256" key="5">
    <source>
        <dbReference type="SAM" id="Phobius"/>
    </source>
</evidence>
<evidence type="ECO:0000256" key="3">
    <source>
        <dbReference type="ARBA" id="ARBA00022989"/>
    </source>
</evidence>
<reference evidence="7" key="1">
    <citation type="journal article" date="2019" name="Philos. Trans. R. Soc. Lond., B, Biol. Sci.">
        <title>Targeted metagenomic recovery of four divergent viruses reveals shared and distinctive characteristics of giant viruses of marine eukaryotes.</title>
        <authorList>
            <person name="Needham D.M."/>
            <person name="Poirier C."/>
            <person name="Hehenberger E."/>
            <person name="Jimenez V."/>
            <person name="Swalwell J.E."/>
            <person name="Santoro A.E."/>
            <person name="Worden A.Z."/>
        </authorList>
    </citation>
    <scope>NUCLEOTIDE SEQUENCE</scope>
    <source>
        <strain evidence="7">MPacV-611</strain>
    </source>
</reference>
<feature type="transmembrane region" description="Helical" evidence="5">
    <location>
        <begin position="90"/>
        <end position="111"/>
    </location>
</feature>
<dbReference type="GO" id="GO:0008610">
    <property type="term" value="P:lipid biosynthetic process"/>
    <property type="evidence" value="ECO:0007669"/>
    <property type="project" value="InterPro"/>
</dbReference>
<dbReference type="GO" id="GO:0005506">
    <property type="term" value="F:iron ion binding"/>
    <property type="evidence" value="ECO:0007669"/>
    <property type="project" value="InterPro"/>
</dbReference>
<protein>
    <submittedName>
        <fullName evidence="7">Fatty acid hydroxylase superfamily</fullName>
    </submittedName>
</protein>
<dbReference type="InterPro" id="IPR050307">
    <property type="entry name" value="Sterol_Desaturase_Related"/>
</dbReference>
<evidence type="ECO:0000256" key="4">
    <source>
        <dbReference type="ARBA" id="ARBA00023136"/>
    </source>
</evidence>
<feature type="domain" description="Fatty acid hydroxylase" evidence="6">
    <location>
        <begin position="94"/>
        <end position="213"/>
    </location>
</feature>
<name>A0A5J6VLC1_9VIRU</name>
<evidence type="ECO:0000313" key="7">
    <source>
        <dbReference type="EMBL" id="QFG74699.1"/>
    </source>
</evidence>
<feature type="transmembrane region" description="Helical" evidence="5">
    <location>
        <begin position="6"/>
        <end position="25"/>
    </location>
</feature>
<dbReference type="GO" id="GO:0016491">
    <property type="term" value="F:oxidoreductase activity"/>
    <property type="evidence" value="ECO:0007669"/>
    <property type="project" value="InterPro"/>
</dbReference>
<keyword evidence="3 5" id="KW-1133">Transmembrane helix</keyword>
<proteinExistence type="predicted"/>